<organism evidence="1 2">
    <name type="scientific">Rhizobium tumorigenes</name>
    <dbReference type="NCBI Taxonomy" id="2041385"/>
    <lineage>
        <taxon>Bacteria</taxon>
        <taxon>Pseudomonadati</taxon>
        <taxon>Pseudomonadota</taxon>
        <taxon>Alphaproteobacteria</taxon>
        <taxon>Hyphomicrobiales</taxon>
        <taxon>Rhizobiaceae</taxon>
        <taxon>Rhizobium/Agrobacterium group</taxon>
        <taxon>Rhizobium</taxon>
    </lineage>
</organism>
<accession>A0AAF1KI50</accession>
<evidence type="ECO:0000313" key="2">
    <source>
        <dbReference type="Proteomes" id="UP000249499"/>
    </source>
</evidence>
<keyword evidence="2" id="KW-1185">Reference proteome</keyword>
<evidence type="ECO:0000313" key="1">
    <source>
        <dbReference type="EMBL" id="WFR95715.1"/>
    </source>
</evidence>
<gene>
    <name evidence="1" type="ORF">PR017_00760</name>
</gene>
<proteinExistence type="predicted"/>
<sequence length="180" mass="20406">MLNNNPKLDAYLEWIETRIQEDFEPYLLTFMFNPLNGSEAAVRAQMEHEVKRIYSRLLTRIVKKPNKTPVDQMPLLIGCVDWPVPKLLKASLKDVSLNGGMHMHALMLVPPTSRSPLLMSQLIELKYSTFVTPGGVLMRLHAVLIKDNQAQTAAYALKSVQRGRLGDDDILILPRSHSEM</sequence>
<reference evidence="2" key="2">
    <citation type="journal article" date="2023" name="MicrobiologyOpen">
        <title>Genomics of the tumorigenes clade of the family Rhizobiaceae and description of Rhizobium rhododendri sp. nov.</title>
        <authorList>
            <person name="Kuzmanovic N."/>
            <person name="diCenzo G.C."/>
            <person name="Bunk B."/>
            <person name="Sproeer C."/>
            <person name="Fruehling A."/>
            <person name="Neumann-Schaal M."/>
            <person name="Overmann J."/>
            <person name="Smalla K."/>
        </authorList>
    </citation>
    <scope>NUCLEOTIDE SEQUENCE [LARGE SCALE GENOMIC DNA]</scope>
    <source>
        <strain evidence="2">1078</strain>
    </source>
</reference>
<dbReference type="RefSeq" id="WP_111216644.1">
    <property type="nucleotide sequence ID" value="NZ_CP117255.1"/>
</dbReference>
<dbReference type="KEGG" id="rtu:PR017_00760"/>
<dbReference type="EMBL" id="CP117255">
    <property type="protein sequence ID" value="WFR95715.1"/>
    <property type="molecule type" value="Genomic_DNA"/>
</dbReference>
<dbReference type="Proteomes" id="UP000249499">
    <property type="component" value="Chromosome"/>
</dbReference>
<reference evidence="1 2" key="1">
    <citation type="journal article" date="2018" name="Sci. Rep.">
        <title>Rhizobium tumorigenes sp. nov., a novel plant tumorigenic bacterium isolated from cane gall tumors on thornless blackberry.</title>
        <authorList>
            <person name="Kuzmanovi N."/>
            <person name="Smalla K."/>
            <person name="Gronow S."/>
            <person name="PuBawska J."/>
        </authorList>
    </citation>
    <scope>NUCLEOTIDE SEQUENCE [LARGE SCALE GENOMIC DNA]</scope>
    <source>
        <strain evidence="1 2">1078</strain>
    </source>
</reference>
<dbReference type="AlphaFoldDB" id="A0AAF1KI50"/>
<protein>
    <submittedName>
        <fullName evidence="1">Uncharacterized protein</fullName>
    </submittedName>
</protein>
<name>A0AAF1KI50_9HYPH</name>